<dbReference type="SUPFAM" id="SSF55174">
    <property type="entry name" value="Alpha-L RNA-binding motif"/>
    <property type="match status" value="1"/>
</dbReference>
<dbReference type="Pfam" id="PF01479">
    <property type="entry name" value="S4"/>
    <property type="match status" value="1"/>
</dbReference>
<keyword evidence="1" id="KW-0694">RNA-binding</keyword>
<comment type="caution">
    <text evidence="3">The sequence shown here is derived from an EMBL/GenBank/DDBJ whole genome shotgun (WGS) entry which is preliminary data.</text>
</comment>
<evidence type="ECO:0000313" key="3">
    <source>
        <dbReference type="EMBL" id="KUP07031.1"/>
    </source>
</evidence>
<sequence length="257" mass="30178">MHIYQHFRPEEKEFIDTVIRWKEEVANQYAPKLTDFLHPRERQIVEAIIGSQSEVLVSFEGLLPDAERKRCLIYPDYFQPKIEDFDLALLEVEYPRKFITLEHRQILGALMSLGIRREKYGDILLSDDRIQLIAANELKSYITLQFTEVGKSQIELIEKNRKEIIQPNEEWSEYQTTVSSLRLDVMLSTLLKISRNKAQAYITTNKVKVNWREEDRVSFICEPGDMISVRGKGRLKIFSLDGQTRREKWKVTAGLLN</sequence>
<dbReference type="InterPro" id="IPR012677">
    <property type="entry name" value="Nucleotide-bd_a/b_plait_sf"/>
</dbReference>
<dbReference type="Pfam" id="PF17774">
    <property type="entry name" value="YlmH_RBD"/>
    <property type="match status" value="1"/>
</dbReference>
<dbReference type="InterPro" id="IPR040591">
    <property type="entry name" value="RqcP2_RBD"/>
</dbReference>
<dbReference type="OrthoDB" id="9812787at2"/>
<dbReference type="PROSITE" id="PS50889">
    <property type="entry name" value="S4"/>
    <property type="match status" value="1"/>
</dbReference>
<name>A0A147K9I6_9BACI</name>
<dbReference type="RefSeq" id="WP_059350714.1">
    <property type="nucleotide sequence ID" value="NZ_LDYG01000024.1"/>
</dbReference>
<protein>
    <submittedName>
        <fullName evidence="3">RNA-binding protein S4</fullName>
    </submittedName>
</protein>
<gene>
    <name evidence="3" type="ORF">Q75_05745</name>
</gene>
<keyword evidence="4" id="KW-1185">Reference proteome</keyword>
<dbReference type="InterPro" id="IPR002942">
    <property type="entry name" value="S4_RNA-bd"/>
</dbReference>
<dbReference type="AlphaFoldDB" id="A0A147K9I6"/>
<dbReference type="SMART" id="SM00363">
    <property type="entry name" value="S4"/>
    <property type="match status" value="1"/>
</dbReference>
<reference evidence="3 4" key="1">
    <citation type="journal article" date="2016" name="Front. Microbiol.">
        <title>Microevolution Analysis of Bacillus coahuilensis Unveils Differences in Phosphorus Acquisition Strategies and Their Regulation.</title>
        <authorList>
            <person name="Gomez-Lunar Z."/>
            <person name="Hernandez-Gonzalez I."/>
            <person name="Rodriguez-Torres M.D."/>
            <person name="Souza V."/>
            <person name="Olmedo-Alvarez G."/>
        </authorList>
    </citation>
    <scope>NUCLEOTIDE SEQUENCE [LARGE SCALE GENOMIC DNA]</scope>
    <source>
        <strain evidence="4">p1.1.43</strain>
    </source>
</reference>
<dbReference type="EMBL" id="LDYG01000024">
    <property type="protein sequence ID" value="KUP07031.1"/>
    <property type="molecule type" value="Genomic_DNA"/>
</dbReference>
<dbReference type="CDD" id="cd00165">
    <property type="entry name" value="S4"/>
    <property type="match status" value="1"/>
</dbReference>
<dbReference type="Proteomes" id="UP000074108">
    <property type="component" value="Unassembled WGS sequence"/>
</dbReference>
<organism evidence="3 4">
    <name type="scientific">Bacillus coahuilensis p1.1.43</name>
    <dbReference type="NCBI Taxonomy" id="1150625"/>
    <lineage>
        <taxon>Bacteria</taxon>
        <taxon>Bacillati</taxon>
        <taxon>Bacillota</taxon>
        <taxon>Bacilli</taxon>
        <taxon>Bacillales</taxon>
        <taxon>Bacillaceae</taxon>
        <taxon>Bacillus</taxon>
    </lineage>
</organism>
<dbReference type="PATRIC" id="fig|1150625.3.peg.1206"/>
<dbReference type="STRING" id="1150625.Q75_05745"/>
<evidence type="ECO:0000256" key="1">
    <source>
        <dbReference type="PROSITE-ProRule" id="PRU00182"/>
    </source>
</evidence>
<dbReference type="Gene3D" id="3.10.290.10">
    <property type="entry name" value="RNA-binding S4 domain"/>
    <property type="match status" value="1"/>
</dbReference>
<proteinExistence type="predicted"/>
<dbReference type="Gene3D" id="3.30.1370.160">
    <property type="match status" value="1"/>
</dbReference>
<dbReference type="InterPro" id="IPR036986">
    <property type="entry name" value="S4_RNA-bd_sf"/>
</dbReference>
<dbReference type="Pfam" id="PF21278">
    <property type="entry name" value="YlmH_1st"/>
    <property type="match status" value="1"/>
</dbReference>
<dbReference type="InterPro" id="IPR048443">
    <property type="entry name" value="RqcP2_N"/>
</dbReference>
<evidence type="ECO:0000313" key="4">
    <source>
        <dbReference type="Proteomes" id="UP000074108"/>
    </source>
</evidence>
<dbReference type="PANTHER" id="PTHR13633">
    <property type="entry name" value="MITOCHONDRIAL TRANSCRIPTION RESCUE FACTOR 1"/>
    <property type="match status" value="1"/>
</dbReference>
<dbReference type="GO" id="GO:0003723">
    <property type="term" value="F:RNA binding"/>
    <property type="evidence" value="ECO:0007669"/>
    <property type="project" value="UniProtKB-KW"/>
</dbReference>
<dbReference type="Gene3D" id="3.30.70.330">
    <property type="match status" value="1"/>
</dbReference>
<feature type="domain" description="RNA-binding S4" evidence="2">
    <location>
        <begin position="181"/>
        <end position="243"/>
    </location>
</feature>
<evidence type="ECO:0000259" key="2">
    <source>
        <dbReference type="SMART" id="SM00363"/>
    </source>
</evidence>
<dbReference type="PANTHER" id="PTHR13633:SF3">
    <property type="entry name" value="MITOCHONDRIAL TRANSCRIPTION RESCUE FACTOR 1"/>
    <property type="match status" value="1"/>
</dbReference>
<accession>A0A147K9I6</accession>